<sequence length="169" mass="19234">MIVLNVLNLSSSGKYPSCSIVLVNTKKIRAETDESEDTGNCLEANNIELIDTRPDPKEIGDLTQFMHISNNILGGNRNSQQVTRCLHNYQDKAKMLGTTYMNSVCLNSILDLSDEEIYRDFAQYIEQFTENTCTQAEVLSLVQKFYISGIFDLYHYKSHDIAQQILTHL</sequence>
<proteinExistence type="predicted"/>
<keyword evidence="2" id="KW-1185">Reference proteome</keyword>
<organism evidence="1 2">
    <name type="scientific">Dentiscutata heterogama</name>
    <dbReference type="NCBI Taxonomy" id="1316150"/>
    <lineage>
        <taxon>Eukaryota</taxon>
        <taxon>Fungi</taxon>
        <taxon>Fungi incertae sedis</taxon>
        <taxon>Mucoromycota</taxon>
        <taxon>Glomeromycotina</taxon>
        <taxon>Glomeromycetes</taxon>
        <taxon>Diversisporales</taxon>
        <taxon>Gigasporaceae</taxon>
        <taxon>Dentiscutata</taxon>
    </lineage>
</organism>
<accession>A0ACA9MQN1</accession>
<gene>
    <name evidence="1" type="ORF">DHETER_LOCUS7252</name>
</gene>
<protein>
    <submittedName>
        <fullName evidence="1">14774_t:CDS:1</fullName>
    </submittedName>
</protein>
<evidence type="ECO:0000313" key="1">
    <source>
        <dbReference type="EMBL" id="CAG8601049.1"/>
    </source>
</evidence>
<dbReference type="EMBL" id="CAJVPU010010001">
    <property type="protein sequence ID" value="CAG8601049.1"/>
    <property type="molecule type" value="Genomic_DNA"/>
</dbReference>
<name>A0ACA9MQN1_9GLOM</name>
<feature type="non-terminal residue" evidence="1">
    <location>
        <position position="169"/>
    </location>
</feature>
<dbReference type="Proteomes" id="UP000789702">
    <property type="component" value="Unassembled WGS sequence"/>
</dbReference>
<comment type="caution">
    <text evidence="1">The sequence shown here is derived from an EMBL/GenBank/DDBJ whole genome shotgun (WGS) entry which is preliminary data.</text>
</comment>
<reference evidence="1" key="1">
    <citation type="submission" date="2021-06" db="EMBL/GenBank/DDBJ databases">
        <authorList>
            <person name="Kallberg Y."/>
            <person name="Tangrot J."/>
            <person name="Rosling A."/>
        </authorList>
    </citation>
    <scope>NUCLEOTIDE SEQUENCE</scope>
    <source>
        <strain evidence="1">IL203A</strain>
    </source>
</reference>
<evidence type="ECO:0000313" key="2">
    <source>
        <dbReference type="Proteomes" id="UP000789702"/>
    </source>
</evidence>